<evidence type="ECO:0000313" key="3">
    <source>
        <dbReference type="Proteomes" id="UP000515847"/>
    </source>
</evidence>
<dbReference type="KEGG" id="tfr:BR63_15890"/>
<dbReference type="PROSITE" id="PS51257">
    <property type="entry name" value="PROKAR_LIPOPROTEIN"/>
    <property type="match status" value="1"/>
</dbReference>
<sequence>MNRKWTKILAFVLIFSFLLVGVMGCGTKSAKKETPKFPTKPITLVCWSAAGSPVDVMSRELAKVLEKYLGQPVNVLTKTGGGGATGLAYTLQQPADGYTILAATISLASLFAKEGAPYSPKDIQPLAGVQADPYTVIAPPDSKFNDMKDLVKWAKENPGKLTVTGAFAGGAHHVNFSKFAKLAGFDFQWIPFEGGSEAVADVMGGHSMAGQTNPGNVKGQYEGKKLKILGVTTDKRLESLPNVPTFKELGWDYEAYHWRGIIAKKGIPDDVVKILEDALLKAVKDPQFQDYLKRTEQLSWPKTAAELGKVIQEDTDGTWEIVKALMKK</sequence>
<reference evidence="2 3" key="1">
    <citation type="journal article" date="2019" name="Front. Microbiol.">
        <title>Thermoanaerosceptrum fracticalcis gen. nov. sp. nov., a Novel Fumarate-Fermenting Microorganism From a Deep Fractured Carbonate Aquifer of the US Great Basin.</title>
        <authorList>
            <person name="Hamilton-Brehm S.D."/>
            <person name="Stewart L.E."/>
            <person name="Zavarin M."/>
            <person name="Caldwell M."/>
            <person name="Lawson P.A."/>
            <person name="Onstott T.C."/>
            <person name="Grzymski J."/>
            <person name="Neveux I."/>
            <person name="Lollar B.S."/>
            <person name="Russell C.E."/>
            <person name="Moser D.P."/>
        </authorList>
    </citation>
    <scope>NUCLEOTIDE SEQUENCE [LARGE SCALE GENOMIC DNA]</scope>
    <source>
        <strain evidence="2 3">DRI-13</strain>
    </source>
</reference>
<evidence type="ECO:0008006" key="4">
    <source>
        <dbReference type="Google" id="ProtNLM"/>
    </source>
</evidence>
<dbReference type="RefSeq" id="WP_051965673.1">
    <property type="nucleotide sequence ID" value="NZ_CP045798.1"/>
</dbReference>
<evidence type="ECO:0000256" key="1">
    <source>
        <dbReference type="ARBA" id="ARBA00006987"/>
    </source>
</evidence>
<dbReference type="EMBL" id="CP045798">
    <property type="protein sequence ID" value="QNB47624.1"/>
    <property type="molecule type" value="Genomic_DNA"/>
</dbReference>
<dbReference type="Proteomes" id="UP000515847">
    <property type="component" value="Chromosome"/>
</dbReference>
<gene>
    <name evidence="2" type="ORF">BR63_15890</name>
</gene>
<dbReference type="Pfam" id="PF03401">
    <property type="entry name" value="TctC"/>
    <property type="match status" value="1"/>
</dbReference>
<dbReference type="PIRSF" id="PIRSF017082">
    <property type="entry name" value="YflP"/>
    <property type="match status" value="1"/>
</dbReference>
<dbReference type="Gene3D" id="3.40.190.150">
    <property type="entry name" value="Bordetella uptake gene, domain 1"/>
    <property type="match status" value="1"/>
</dbReference>
<name>A0A7G6E6C0_THEFR</name>
<comment type="similarity">
    <text evidence="1">Belongs to the UPF0065 (bug) family.</text>
</comment>
<dbReference type="OrthoDB" id="8880247at2"/>
<proteinExistence type="inferred from homology"/>
<dbReference type="CDD" id="cd07012">
    <property type="entry name" value="PBP2_Bug_TTT"/>
    <property type="match status" value="1"/>
</dbReference>
<protein>
    <recommendedName>
        <fullName evidence="4">Tripartite tricarboxylate transporter substrate binding protein</fullName>
    </recommendedName>
</protein>
<dbReference type="PANTHER" id="PTHR42928:SF5">
    <property type="entry name" value="BLR1237 PROTEIN"/>
    <property type="match status" value="1"/>
</dbReference>
<dbReference type="PANTHER" id="PTHR42928">
    <property type="entry name" value="TRICARBOXYLATE-BINDING PROTEIN"/>
    <property type="match status" value="1"/>
</dbReference>
<dbReference type="SUPFAM" id="SSF53850">
    <property type="entry name" value="Periplasmic binding protein-like II"/>
    <property type="match status" value="1"/>
</dbReference>
<dbReference type="InterPro" id="IPR042100">
    <property type="entry name" value="Bug_dom1"/>
</dbReference>
<keyword evidence="3" id="KW-1185">Reference proteome</keyword>
<evidence type="ECO:0000313" key="2">
    <source>
        <dbReference type="EMBL" id="QNB47624.1"/>
    </source>
</evidence>
<accession>A0A7G6E6C0</accession>
<organism evidence="2 3">
    <name type="scientific">Thermanaerosceptrum fracticalcis</name>
    <dbReference type="NCBI Taxonomy" id="1712410"/>
    <lineage>
        <taxon>Bacteria</taxon>
        <taxon>Bacillati</taxon>
        <taxon>Bacillota</taxon>
        <taxon>Clostridia</taxon>
        <taxon>Eubacteriales</taxon>
        <taxon>Peptococcaceae</taxon>
        <taxon>Thermanaerosceptrum</taxon>
    </lineage>
</organism>
<dbReference type="Gene3D" id="3.40.190.10">
    <property type="entry name" value="Periplasmic binding protein-like II"/>
    <property type="match status" value="1"/>
</dbReference>
<dbReference type="AlphaFoldDB" id="A0A7G6E6C0"/>
<dbReference type="InterPro" id="IPR005064">
    <property type="entry name" value="BUG"/>
</dbReference>